<dbReference type="InterPro" id="IPR011706">
    <property type="entry name" value="Cu-oxidase_C"/>
</dbReference>
<name>A0A8H6J0R2_9PEZI</name>
<keyword evidence="6" id="KW-0325">Glycoprotein</keyword>
<comment type="similarity">
    <text evidence="1">Belongs to the multicopper oxidase family.</text>
</comment>
<evidence type="ECO:0000256" key="2">
    <source>
        <dbReference type="ARBA" id="ARBA00022723"/>
    </source>
</evidence>
<evidence type="ECO:0000313" key="13">
    <source>
        <dbReference type="Proteomes" id="UP000652219"/>
    </source>
</evidence>
<dbReference type="PANTHER" id="PTHR11709">
    <property type="entry name" value="MULTI-COPPER OXIDASE"/>
    <property type="match status" value="1"/>
</dbReference>
<dbReference type="InterPro" id="IPR001117">
    <property type="entry name" value="Cu-oxidase_2nd"/>
</dbReference>
<dbReference type="GO" id="GO:0005507">
    <property type="term" value="F:copper ion binding"/>
    <property type="evidence" value="ECO:0007669"/>
    <property type="project" value="InterPro"/>
</dbReference>
<dbReference type="InterPro" id="IPR008972">
    <property type="entry name" value="Cupredoxin"/>
</dbReference>
<evidence type="ECO:0000259" key="10">
    <source>
        <dbReference type="Pfam" id="PF07731"/>
    </source>
</evidence>
<feature type="region of interest" description="Disordered" evidence="7">
    <location>
        <begin position="27"/>
        <end position="64"/>
    </location>
</feature>
<evidence type="ECO:0000256" key="1">
    <source>
        <dbReference type="ARBA" id="ARBA00010609"/>
    </source>
</evidence>
<feature type="domain" description="Plastocyanin-like" evidence="9">
    <location>
        <begin position="203"/>
        <end position="349"/>
    </location>
</feature>
<dbReference type="CDD" id="cd13901">
    <property type="entry name" value="CuRO_3_MaLCC_like"/>
    <property type="match status" value="1"/>
</dbReference>
<sequence>MKLTTSATLGLCGLLAGFTHSVLADPTASAAPSSSGLPQWIDDDGSDEAPWGDRTCETDPEDVPDTGVVRKYEWTVERKIMAPDGFEQELLVVNGMFPGPQIEANWGDIIEVTVHNNITAPEEGTAIHWHGIHQLHTPWMDGVSGITQCPIVPGNTFTYRWRASTYGTTWWHGHHALQYAGGLWGPIIIYGPTHVDYDIDLGPVSLSDYYHRDYEGIAHGAISAGNDNATVPASANHLINGMNSYNCSMSPYLYPTIVNYTCTDNAPTAKFKFQSGKTHKIRLINTSTQAYQIFSIDNHKLIVTTMDMVPVEPYEVDWIILGVGARAEVLVKANGDPTKAYTMRTDVRCATTYVWSAKGTIYYDQAPDDAVPVDNATPNPYTLTGSGCEHKALGLMKPVYKKPLPQPDMTVFLSVTYAQNASGNHLWYMNGIPFMADWSRPLLLEAADGNADYLSQPQHILSVIPDGVRHVRINVQSNFSVHPMHIHGGDFQIVAEGPGTWNGTIPNRDNPPRADTELLRRLGFLVIQIDTKNPGAWSFHCHTAWHASPGLIANFLVRPKAIKQYDIPQSVRDGCKAWGDYQAAGSVNALPFDSGLK</sequence>
<accession>A0A8H6J0R2</accession>
<dbReference type="PROSITE" id="PS00079">
    <property type="entry name" value="MULTICOPPER_OXIDASE1"/>
    <property type="match status" value="1"/>
</dbReference>
<dbReference type="Gene3D" id="2.60.40.420">
    <property type="entry name" value="Cupredoxins - blue copper proteins"/>
    <property type="match status" value="3"/>
</dbReference>
<protein>
    <submittedName>
        <fullName evidence="12">Laccase-1</fullName>
    </submittedName>
</protein>
<evidence type="ECO:0000256" key="3">
    <source>
        <dbReference type="ARBA" id="ARBA00022729"/>
    </source>
</evidence>
<evidence type="ECO:0000256" key="6">
    <source>
        <dbReference type="ARBA" id="ARBA00023180"/>
    </source>
</evidence>
<dbReference type="EMBL" id="WIGN01000220">
    <property type="protein sequence ID" value="KAF6804023.1"/>
    <property type="molecule type" value="Genomic_DNA"/>
</dbReference>
<evidence type="ECO:0000313" key="12">
    <source>
        <dbReference type="EMBL" id="KAF6804023.1"/>
    </source>
</evidence>
<dbReference type="Pfam" id="PF00394">
    <property type="entry name" value="Cu-oxidase"/>
    <property type="match status" value="1"/>
</dbReference>
<keyword evidence="3 8" id="KW-0732">Signal</keyword>
<keyword evidence="13" id="KW-1185">Reference proteome</keyword>
<organism evidence="12 13">
    <name type="scientific">Colletotrichum sojae</name>
    <dbReference type="NCBI Taxonomy" id="2175907"/>
    <lineage>
        <taxon>Eukaryota</taxon>
        <taxon>Fungi</taxon>
        <taxon>Dikarya</taxon>
        <taxon>Ascomycota</taxon>
        <taxon>Pezizomycotina</taxon>
        <taxon>Sordariomycetes</taxon>
        <taxon>Hypocreomycetidae</taxon>
        <taxon>Glomerellales</taxon>
        <taxon>Glomerellaceae</taxon>
        <taxon>Colletotrichum</taxon>
        <taxon>Colletotrichum orchidearum species complex</taxon>
    </lineage>
</organism>
<evidence type="ECO:0000256" key="5">
    <source>
        <dbReference type="ARBA" id="ARBA00023008"/>
    </source>
</evidence>
<comment type="caution">
    <text evidence="12">The sequence shown here is derived from an EMBL/GenBank/DDBJ whole genome shotgun (WGS) entry which is preliminary data.</text>
</comment>
<keyword evidence="5" id="KW-0186">Copper</keyword>
<evidence type="ECO:0000256" key="4">
    <source>
        <dbReference type="ARBA" id="ARBA00023002"/>
    </source>
</evidence>
<dbReference type="AlphaFoldDB" id="A0A8H6J0R2"/>
<dbReference type="PANTHER" id="PTHR11709:SF145">
    <property type="entry name" value="LCC1"/>
    <property type="match status" value="1"/>
</dbReference>
<feature type="domain" description="Plastocyanin-like" evidence="10">
    <location>
        <begin position="454"/>
        <end position="560"/>
    </location>
</feature>
<feature type="domain" description="Plastocyanin-like" evidence="11">
    <location>
        <begin position="76"/>
        <end position="192"/>
    </location>
</feature>
<dbReference type="SUPFAM" id="SSF49503">
    <property type="entry name" value="Cupredoxins"/>
    <property type="match status" value="3"/>
</dbReference>
<proteinExistence type="inferred from homology"/>
<gene>
    <name evidence="12" type="ORF">CSOJ01_10475</name>
</gene>
<evidence type="ECO:0000259" key="11">
    <source>
        <dbReference type="Pfam" id="PF07732"/>
    </source>
</evidence>
<dbReference type="InterPro" id="IPR002355">
    <property type="entry name" value="Cu_oxidase_Cu_BS"/>
</dbReference>
<dbReference type="PROSITE" id="PS00080">
    <property type="entry name" value="MULTICOPPER_OXIDASE2"/>
    <property type="match status" value="1"/>
</dbReference>
<keyword evidence="2" id="KW-0479">Metal-binding</keyword>
<dbReference type="CDD" id="cd13854">
    <property type="entry name" value="CuRO_1_MaLCC_like"/>
    <property type="match status" value="1"/>
</dbReference>
<evidence type="ECO:0000259" key="9">
    <source>
        <dbReference type="Pfam" id="PF00394"/>
    </source>
</evidence>
<dbReference type="Proteomes" id="UP000652219">
    <property type="component" value="Unassembled WGS sequence"/>
</dbReference>
<evidence type="ECO:0000256" key="8">
    <source>
        <dbReference type="SAM" id="SignalP"/>
    </source>
</evidence>
<dbReference type="GO" id="GO:0016491">
    <property type="term" value="F:oxidoreductase activity"/>
    <property type="evidence" value="ECO:0007669"/>
    <property type="project" value="UniProtKB-KW"/>
</dbReference>
<reference evidence="12 13" key="1">
    <citation type="journal article" date="2020" name="Phytopathology">
        <title>Genome Sequence Resources of Colletotrichum truncatum, C. plurivorum, C. musicola, and C. sojae: Four Species Pathogenic to Soybean (Glycine max).</title>
        <authorList>
            <person name="Rogerio F."/>
            <person name="Boufleur T.R."/>
            <person name="Ciampi-Guillardi M."/>
            <person name="Sukno S.A."/>
            <person name="Thon M.R."/>
            <person name="Massola Junior N.S."/>
            <person name="Baroncelli R."/>
        </authorList>
    </citation>
    <scope>NUCLEOTIDE SEQUENCE [LARGE SCALE GENOMIC DNA]</scope>
    <source>
        <strain evidence="12 13">LFN0009</strain>
    </source>
</reference>
<dbReference type="Pfam" id="PF07732">
    <property type="entry name" value="Cu-oxidase_3"/>
    <property type="match status" value="1"/>
</dbReference>
<dbReference type="InterPro" id="IPR033138">
    <property type="entry name" value="Cu_oxidase_CS"/>
</dbReference>
<dbReference type="Pfam" id="PF07731">
    <property type="entry name" value="Cu-oxidase_2"/>
    <property type="match status" value="1"/>
</dbReference>
<keyword evidence="4" id="KW-0560">Oxidoreductase</keyword>
<feature type="signal peptide" evidence="8">
    <location>
        <begin position="1"/>
        <end position="24"/>
    </location>
</feature>
<dbReference type="FunFam" id="2.60.40.420:FF:000021">
    <property type="entry name" value="Extracellular dihydrogeodin oxidase/laccase"/>
    <property type="match status" value="1"/>
</dbReference>
<dbReference type="InterPro" id="IPR011707">
    <property type="entry name" value="Cu-oxidase-like_N"/>
</dbReference>
<evidence type="ECO:0000256" key="7">
    <source>
        <dbReference type="SAM" id="MobiDB-lite"/>
    </source>
</evidence>
<feature type="chain" id="PRO_5034491643" evidence="8">
    <location>
        <begin position="25"/>
        <end position="597"/>
    </location>
</feature>
<dbReference type="InterPro" id="IPR045087">
    <property type="entry name" value="Cu-oxidase_fam"/>
</dbReference>